<keyword evidence="1" id="KW-0472">Membrane</keyword>
<evidence type="ECO:0000256" key="1">
    <source>
        <dbReference type="SAM" id="Phobius"/>
    </source>
</evidence>
<protein>
    <submittedName>
        <fullName evidence="2">Uncharacterized protein</fullName>
    </submittedName>
</protein>
<accession>A0A1I1A8V7</accession>
<keyword evidence="1" id="KW-1133">Transmembrane helix</keyword>
<dbReference type="RefSeq" id="WP_092874324.1">
    <property type="nucleotide sequence ID" value="NZ_FOJY01000023.1"/>
</dbReference>
<keyword evidence="3" id="KW-1185">Reference proteome</keyword>
<proteinExistence type="predicted"/>
<feature type="transmembrane region" description="Helical" evidence="1">
    <location>
        <begin position="64"/>
        <end position="82"/>
    </location>
</feature>
<dbReference type="EMBL" id="FOJY01000023">
    <property type="protein sequence ID" value="SFB34429.1"/>
    <property type="molecule type" value="Genomic_DNA"/>
</dbReference>
<dbReference type="Proteomes" id="UP000198838">
    <property type="component" value="Unassembled WGS sequence"/>
</dbReference>
<reference evidence="2 3" key="1">
    <citation type="submission" date="2016-10" db="EMBL/GenBank/DDBJ databases">
        <authorList>
            <person name="de Groot N.N."/>
        </authorList>
    </citation>
    <scope>NUCLEOTIDE SEQUENCE [LARGE SCALE GENOMIC DNA]</scope>
    <source>
        <strain evidence="2 3">DSM 5522</strain>
    </source>
</reference>
<sequence>MFVFKKNQLIFLGIYLLIDFVLLFLTNILQGGGFDILAKVSIVYNFTLPAVIGLEAYWGKLNKILVFAVVVIGYLLLLIHYMQ</sequence>
<feature type="transmembrane region" description="Helical" evidence="1">
    <location>
        <begin position="36"/>
        <end position="57"/>
    </location>
</feature>
<dbReference type="AlphaFoldDB" id="A0A1I1A8V7"/>
<name>A0A1I1A8V7_9FIRM</name>
<feature type="transmembrane region" description="Helical" evidence="1">
    <location>
        <begin position="9"/>
        <end position="30"/>
    </location>
</feature>
<evidence type="ECO:0000313" key="3">
    <source>
        <dbReference type="Proteomes" id="UP000198838"/>
    </source>
</evidence>
<organism evidence="2 3">
    <name type="scientific">Acetitomaculum ruminis DSM 5522</name>
    <dbReference type="NCBI Taxonomy" id="1120918"/>
    <lineage>
        <taxon>Bacteria</taxon>
        <taxon>Bacillati</taxon>
        <taxon>Bacillota</taxon>
        <taxon>Clostridia</taxon>
        <taxon>Lachnospirales</taxon>
        <taxon>Lachnospiraceae</taxon>
        <taxon>Acetitomaculum</taxon>
    </lineage>
</organism>
<gene>
    <name evidence="2" type="ORF">SAMN05216249_1235</name>
</gene>
<evidence type="ECO:0000313" key="2">
    <source>
        <dbReference type="EMBL" id="SFB34429.1"/>
    </source>
</evidence>
<keyword evidence="1" id="KW-0812">Transmembrane</keyword>